<dbReference type="SMART" id="SM00060">
    <property type="entry name" value="FN3"/>
    <property type="match status" value="1"/>
</dbReference>
<sequence length="1454" mass="163535">MLVLTHFLACIQLLCVCRLDWAYGYYRQQRKLVEEIGWSYTGALNPKNWGKKYPTCNSPKQSPINIDEDLTQVNVNLKKLKFQGWDKTSLENTFIHNNGKTVEINLTNDYHLSGGVSEMVFKASKITFHWGKCNMSSDGSEHSLEGQKFPLEMQIYCFDEDQFSNFEDAVKGKGKIRALSILFEVGIEENLDYKAIIDGVEKVGRFGKQAALDPFVLLNLLPNSTDKYYTYNGSLTSPPCTDTVDWIVFKDTVSISESQLAVFCEVLTMQQSGYVMLMDYLQNNFREQQYKFSRQVFSSYTGKEEIHEAVCSSEPENIQADPENYTSLLVTWERPRVVYDTMIEKFAVLYQQLEGVDQTKHEFLTDGYQDLGAILSNLLPNMSYVLQIVAICTNGLYGKYSDQLIVDMPSNDLELDFFPELIETEEITKEEEEGEDSIVNPGRDSVTNQIRRKEPPISTTTNYNRVGTKFNEAKTNRSPTRGSQFSGKGDIPNTFLGSTSQPVTEFAPEKDVSLRLQTVTKRPPHTLEGTSTSKTVLRFPKMNFSGTMESLSTASITESQEVSTDIGEEESLLTNFKLDTGADDSSGSSPTTAVPFTSENVSHGYVFSSENPESITYAILISETMRNASEDSASSGSEESLKDPSVDGSAWFPSTTDVRTQPDAGSGGEGFLHTDHTEIHIDESEKTTESSSPDPQVSQGPSVTDTEMPLYSSFAYFPTEVTPHAFTPSSRQHDLVPTVNMVHPQTTQPVYNEASNSSHESRIGGLTEGLEYEKKAVIPLVVVSALTFICLVVLVGILIYWRKCFQTAHFYLEDSTSPRVISTPPTPIFPISDDVGAIPIKHFPKHVADLHASSGFTEEFETLKEFYQEVQSCTVDLGITADSSNHPDNKHKNRYINIVAYDHSRVKLAQLAEKDGKLTDYINANYVDGYTRPKAYIAAQGPLKSTAEDFWRMIWEHNVEVIVMITNLVEKGRRKCDQYWPADGSEEYGNFLVSQKSVQMLAYYTVRNFTLRNTKIKKGSQKGRASGRVITQYHYTQWPDMGVPEYSLPVLTFVRKASHAKRHAVGPVVVHCSAGVGRTGTYIVLDSMLQQIQQEGTVNIFGFLKHIRSQRNYLVQTEEQYVFIHDALVEAILSKETEVADSHIHAYVNALLIPGPTGKTKLEKQFKLLSQSNIQQSDYSTALKQCNREKNRTSSIIPVERSRVGISSLSGEGTDYINASYIMGYYQSNEFIITQHPLLHTIKDFWRMIWDHNAQLVVMLPDGQNMAEDEFVYWPNKDEPINCESFKVTLMAEEHKCLSNEERLLIQDFILEATQDDYVLEVRHFQCPKWPNPDSPISKTFELLSIIKEEAASRDGPMIVHDEHGGVTAGTFCALTTLMHQLEKENSVDVYQVAKMINLMRPGVFADIEQYQFLYKAVLSLVSTRQEENPSTSLDSNGAALPDGNIAESLESLV</sequence>
<dbReference type="InterPro" id="IPR003961">
    <property type="entry name" value="FN3_dom"/>
</dbReference>
<dbReference type="SUPFAM" id="SSF52799">
    <property type="entry name" value="(Phosphotyrosine protein) phosphatases II"/>
    <property type="match status" value="2"/>
</dbReference>
<keyword evidence="7" id="KW-0597">Phosphoprotein</keyword>
<comment type="subcellular location">
    <subcellularLocation>
        <location evidence="1">Cell membrane</location>
        <topology evidence="1">Single-pass type I membrane protein</topology>
    </subcellularLocation>
    <subcellularLocation>
        <location evidence="2">Secreted</location>
    </subcellularLocation>
</comment>
<keyword evidence="8 21" id="KW-0812">Transmembrane</keyword>
<evidence type="ECO:0000256" key="11">
    <source>
        <dbReference type="ARBA" id="ARBA00022801"/>
    </source>
</evidence>
<evidence type="ECO:0000256" key="21">
    <source>
        <dbReference type="SAM" id="Phobius"/>
    </source>
</evidence>
<evidence type="ECO:0000256" key="13">
    <source>
        <dbReference type="ARBA" id="ARBA00022989"/>
    </source>
</evidence>
<gene>
    <name evidence="27" type="ORF">HJG59_015089</name>
</gene>
<dbReference type="EMBL" id="JACASF010000007">
    <property type="protein sequence ID" value="KAF6470194.1"/>
    <property type="molecule type" value="Genomic_DNA"/>
</dbReference>
<evidence type="ECO:0000256" key="3">
    <source>
        <dbReference type="ARBA" id="ARBA00006246"/>
    </source>
</evidence>
<feature type="region of interest" description="Disordered" evidence="20">
    <location>
        <begin position="629"/>
        <end position="704"/>
    </location>
</feature>
<keyword evidence="5" id="KW-1003">Cell membrane</keyword>
<evidence type="ECO:0000313" key="28">
    <source>
        <dbReference type="Proteomes" id="UP000550707"/>
    </source>
</evidence>
<feature type="transmembrane region" description="Helical" evidence="21">
    <location>
        <begin position="776"/>
        <end position="801"/>
    </location>
</feature>
<evidence type="ECO:0000259" key="26">
    <source>
        <dbReference type="PROSITE" id="PS51144"/>
    </source>
</evidence>
<evidence type="ECO:0000256" key="8">
    <source>
        <dbReference type="ARBA" id="ARBA00022692"/>
    </source>
</evidence>
<evidence type="ECO:0000259" key="25">
    <source>
        <dbReference type="PROSITE" id="PS50853"/>
    </source>
</evidence>
<dbReference type="InterPro" id="IPR050348">
    <property type="entry name" value="Protein-Tyr_Phosphatase"/>
</dbReference>
<dbReference type="InterPro" id="IPR036116">
    <property type="entry name" value="FN3_sf"/>
</dbReference>
<feature type="domain" description="Tyrosine-protein phosphatase" evidence="23">
    <location>
        <begin position="856"/>
        <end position="1131"/>
    </location>
</feature>
<evidence type="ECO:0000313" key="27">
    <source>
        <dbReference type="EMBL" id="KAF6470194.1"/>
    </source>
</evidence>
<dbReference type="PROSITE" id="PS00383">
    <property type="entry name" value="TYR_PHOSPHATASE_1"/>
    <property type="match status" value="1"/>
</dbReference>
<evidence type="ECO:0000256" key="1">
    <source>
        <dbReference type="ARBA" id="ARBA00004251"/>
    </source>
</evidence>
<evidence type="ECO:0000256" key="4">
    <source>
        <dbReference type="ARBA" id="ARBA00013064"/>
    </source>
</evidence>
<keyword evidence="6" id="KW-0964">Secreted</keyword>
<dbReference type="InterPro" id="IPR001148">
    <property type="entry name" value="CA_dom"/>
</dbReference>
<dbReference type="FunFam" id="3.90.190.10:FF:000016">
    <property type="entry name" value="receptor-type tyrosine-protein phosphatase gamma isoform X1"/>
    <property type="match status" value="1"/>
</dbReference>
<evidence type="ECO:0000256" key="9">
    <source>
        <dbReference type="ARBA" id="ARBA00022729"/>
    </source>
</evidence>
<feature type="signal peptide" evidence="22">
    <location>
        <begin position="1"/>
        <end position="24"/>
    </location>
</feature>
<dbReference type="EC" id="3.1.3.48" evidence="4"/>
<evidence type="ECO:0000256" key="7">
    <source>
        <dbReference type="ARBA" id="ARBA00022553"/>
    </source>
</evidence>
<feature type="domain" description="Tyrosine-protein phosphatase" evidence="23">
    <location>
        <begin position="1162"/>
        <end position="1421"/>
    </location>
</feature>
<dbReference type="GO" id="GO:0007417">
    <property type="term" value="P:central nervous system development"/>
    <property type="evidence" value="ECO:0007669"/>
    <property type="project" value="UniProtKB-ARBA"/>
</dbReference>
<keyword evidence="15" id="KW-1015">Disulfide bond</keyword>
<dbReference type="CDD" id="cd00063">
    <property type="entry name" value="FN3"/>
    <property type="match status" value="1"/>
</dbReference>
<dbReference type="CDD" id="cd03122">
    <property type="entry name" value="alpha_CARP_receptor_like"/>
    <property type="match status" value="1"/>
</dbReference>
<dbReference type="Gene3D" id="2.60.40.10">
    <property type="entry name" value="Immunoglobulins"/>
    <property type="match status" value="1"/>
</dbReference>
<evidence type="ECO:0000256" key="12">
    <source>
        <dbReference type="ARBA" id="ARBA00022912"/>
    </source>
</evidence>
<feature type="domain" description="Tyrosine specific protein phosphatases" evidence="24">
    <location>
        <begin position="1048"/>
        <end position="1122"/>
    </location>
</feature>
<dbReference type="InterPro" id="IPR013783">
    <property type="entry name" value="Ig-like_fold"/>
</dbReference>
<feature type="compositionally biased region" description="Polar residues" evidence="20">
    <location>
        <begin position="689"/>
        <end position="704"/>
    </location>
</feature>
<dbReference type="InterPro" id="IPR000387">
    <property type="entry name" value="Tyr_Pase_dom"/>
</dbReference>
<protein>
    <recommendedName>
        <fullName evidence="19">Receptor-type tyrosine-protein phosphatase zeta</fullName>
        <ecNumber evidence="4">3.1.3.48</ecNumber>
    </recommendedName>
</protein>
<evidence type="ECO:0000256" key="15">
    <source>
        <dbReference type="ARBA" id="ARBA00023157"/>
    </source>
</evidence>
<feature type="compositionally biased region" description="Basic and acidic residues" evidence="20">
    <location>
        <begin position="672"/>
        <end position="688"/>
    </location>
</feature>
<keyword evidence="14 21" id="KW-0472">Membrane</keyword>
<accession>A0A7J8HCU7</accession>
<evidence type="ECO:0000256" key="18">
    <source>
        <dbReference type="ARBA" id="ARBA00059596"/>
    </source>
</evidence>
<evidence type="ECO:0000256" key="22">
    <source>
        <dbReference type="SAM" id="SignalP"/>
    </source>
</evidence>
<dbReference type="PANTHER" id="PTHR19134:SF461">
    <property type="entry name" value="RECEPTOR-TYPE TYROSINE-PROTEIN PHOSPHATASE ZETA"/>
    <property type="match status" value="1"/>
</dbReference>
<feature type="domain" description="Fibronectin type-III" evidence="25">
    <location>
        <begin position="314"/>
        <end position="411"/>
    </location>
</feature>
<dbReference type="PROSITE" id="PS50055">
    <property type="entry name" value="TYR_PHOSPHATASE_PTP"/>
    <property type="match status" value="2"/>
</dbReference>
<evidence type="ECO:0000256" key="16">
    <source>
        <dbReference type="ARBA" id="ARBA00023180"/>
    </source>
</evidence>
<keyword evidence="13 21" id="KW-1133">Transmembrane helix</keyword>
<dbReference type="PROSITE" id="PS51144">
    <property type="entry name" value="ALPHA_CA_2"/>
    <property type="match status" value="1"/>
</dbReference>
<dbReference type="InterPro" id="IPR000242">
    <property type="entry name" value="PTP_cat"/>
</dbReference>
<organism evidence="27 28">
    <name type="scientific">Molossus molossus</name>
    <name type="common">Pallas' mastiff bat</name>
    <name type="synonym">Vespertilio molossus</name>
    <dbReference type="NCBI Taxonomy" id="27622"/>
    <lineage>
        <taxon>Eukaryota</taxon>
        <taxon>Metazoa</taxon>
        <taxon>Chordata</taxon>
        <taxon>Craniata</taxon>
        <taxon>Vertebrata</taxon>
        <taxon>Euteleostomi</taxon>
        <taxon>Mammalia</taxon>
        <taxon>Eutheria</taxon>
        <taxon>Laurasiatheria</taxon>
        <taxon>Chiroptera</taxon>
        <taxon>Yangochiroptera</taxon>
        <taxon>Molossidae</taxon>
        <taxon>Molossus</taxon>
    </lineage>
</organism>
<evidence type="ECO:0000259" key="23">
    <source>
        <dbReference type="PROSITE" id="PS50055"/>
    </source>
</evidence>
<keyword evidence="9 22" id="KW-0732">Signal</keyword>
<dbReference type="InterPro" id="IPR016130">
    <property type="entry name" value="Tyr_Pase_AS"/>
</dbReference>
<dbReference type="GO" id="GO:0004725">
    <property type="term" value="F:protein tyrosine phosphatase activity"/>
    <property type="evidence" value="ECO:0007669"/>
    <property type="project" value="UniProtKB-EC"/>
</dbReference>
<dbReference type="GO" id="GO:0005576">
    <property type="term" value="C:extracellular region"/>
    <property type="evidence" value="ECO:0007669"/>
    <property type="project" value="UniProtKB-SubCell"/>
</dbReference>
<dbReference type="FunFam" id="3.90.190.10:FF:000013">
    <property type="entry name" value="receptor-type tyrosine-protein phosphatase zeta isoform X1"/>
    <property type="match status" value="1"/>
</dbReference>
<dbReference type="PROSITE" id="PS50056">
    <property type="entry name" value="TYR_PHOSPHATASE_2"/>
    <property type="match status" value="2"/>
</dbReference>
<dbReference type="SMART" id="SM00194">
    <property type="entry name" value="PTPc"/>
    <property type="match status" value="2"/>
</dbReference>
<keyword evidence="10" id="KW-0677">Repeat</keyword>
<feature type="domain" description="Tyrosine specific protein phosphatases" evidence="24">
    <location>
        <begin position="1338"/>
        <end position="1412"/>
    </location>
</feature>
<dbReference type="PRINTS" id="PR00700">
    <property type="entry name" value="PRTYPHPHTASE"/>
</dbReference>
<name>A0A7J8HCU7_MOLMO</name>
<evidence type="ECO:0000256" key="6">
    <source>
        <dbReference type="ARBA" id="ARBA00022525"/>
    </source>
</evidence>
<keyword evidence="28" id="KW-1185">Reference proteome</keyword>
<evidence type="ECO:0000256" key="5">
    <source>
        <dbReference type="ARBA" id="ARBA00022475"/>
    </source>
</evidence>
<dbReference type="SUPFAM" id="SSF51069">
    <property type="entry name" value="Carbonic anhydrase"/>
    <property type="match status" value="1"/>
</dbReference>
<dbReference type="InterPro" id="IPR036398">
    <property type="entry name" value="CA_dom_sf"/>
</dbReference>
<keyword evidence="27" id="KW-0675">Receptor</keyword>
<dbReference type="InterPro" id="IPR041887">
    <property type="entry name" value="Alpha_CARP_receptor-type"/>
</dbReference>
<evidence type="ECO:0000256" key="17">
    <source>
        <dbReference type="ARBA" id="ARBA00051722"/>
    </source>
</evidence>
<evidence type="ECO:0000256" key="10">
    <source>
        <dbReference type="ARBA" id="ARBA00022737"/>
    </source>
</evidence>
<dbReference type="InterPro" id="IPR029021">
    <property type="entry name" value="Prot-tyrosine_phosphatase-like"/>
</dbReference>
<dbReference type="Pfam" id="PF00102">
    <property type="entry name" value="Y_phosphatase"/>
    <property type="match status" value="2"/>
</dbReference>
<feature type="chain" id="PRO_5029769694" description="Receptor-type tyrosine-protein phosphatase zeta" evidence="22">
    <location>
        <begin position="25"/>
        <end position="1454"/>
    </location>
</feature>
<dbReference type="SMART" id="SM01057">
    <property type="entry name" value="Carb_anhydrase"/>
    <property type="match status" value="1"/>
</dbReference>
<dbReference type="PANTHER" id="PTHR19134">
    <property type="entry name" value="RECEPTOR-TYPE TYROSINE-PROTEIN PHOSPHATASE"/>
    <property type="match status" value="1"/>
</dbReference>
<dbReference type="PROSITE" id="PS50853">
    <property type="entry name" value="FN3"/>
    <property type="match status" value="1"/>
</dbReference>
<comment type="similarity">
    <text evidence="3">Belongs to the protein-tyrosine phosphatase family. Receptor class 5 subfamily.</text>
</comment>
<keyword evidence="16" id="KW-0325">Glycoprotein</keyword>
<dbReference type="Gene3D" id="3.90.190.10">
    <property type="entry name" value="Protein tyrosine phosphatase superfamily"/>
    <property type="match status" value="2"/>
</dbReference>
<dbReference type="CDD" id="cd17669">
    <property type="entry name" value="R-PTP-Z-2"/>
    <property type="match status" value="1"/>
</dbReference>
<dbReference type="SUPFAM" id="SSF49265">
    <property type="entry name" value="Fibronectin type III"/>
    <property type="match status" value="1"/>
</dbReference>
<dbReference type="Pfam" id="PF00041">
    <property type="entry name" value="fn3"/>
    <property type="match status" value="1"/>
</dbReference>
<dbReference type="SMART" id="SM00404">
    <property type="entry name" value="PTPc_motif"/>
    <property type="match status" value="2"/>
</dbReference>
<evidence type="ECO:0000256" key="20">
    <source>
        <dbReference type="SAM" id="MobiDB-lite"/>
    </source>
</evidence>
<dbReference type="FunFam" id="2.60.40.10:FF:000313">
    <property type="entry name" value="Receptor-type tyrosine-protein phosphatase zeta"/>
    <property type="match status" value="1"/>
</dbReference>
<evidence type="ECO:0000256" key="19">
    <source>
        <dbReference type="ARBA" id="ARBA00068084"/>
    </source>
</evidence>
<dbReference type="FunFam" id="3.10.200.10:FF:000004">
    <property type="entry name" value="receptor-type tyrosine-protein phosphatase zeta isoform X1"/>
    <property type="match status" value="1"/>
</dbReference>
<dbReference type="Proteomes" id="UP000550707">
    <property type="component" value="Unassembled WGS sequence"/>
</dbReference>
<dbReference type="InterPro" id="IPR003595">
    <property type="entry name" value="Tyr_Pase_cat"/>
</dbReference>
<evidence type="ECO:0000256" key="2">
    <source>
        <dbReference type="ARBA" id="ARBA00004613"/>
    </source>
</evidence>
<evidence type="ECO:0000256" key="14">
    <source>
        <dbReference type="ARBA" id="ARBA00023136"/>
    </source>
</evidence>
<comment type="catalytic activity">
    <reaction evidence="17">
        <text>O-phospho-L-tyrosyl-[protein] + H2O = L-tyrosyl-[protein] + phosphate</text>
        <dbReference type="Rhea" id="RHEA:10684"/>
        <dbReference type="Rhea" id="RHEA-COMP:10136"/>
        <dbReference type="Rhea" id="RHEA-COMP:20101"/>
        <dbReference type="ChEBI" id="CHEBI:15377"/>
        <dbReference type="ChEBI" id="CHEBI:43474"/>
        <dbReference type="ChEBI" id="CHEBI:46858"/>
        <dbReference type="ChEBI" id="CHEBI:61978"/>
        <dbReference type="EC" id="3.1.3.48"/>
    </reaction>
</comment>
<evidence type="ECO:0000259" key="24">
    <source>
        <dbReference type="PROSITE" id="PS50056"/>
    </source>
</evidence>
<keyword evidence="11" id="KW-0378">Hydrolase</keyword>
<keyword evidence="12" id="KW-0904">Protein phosphatase</keyword>
<comment type="caution">
    <text evidence="27">The sequence shown here is derived from an EMBL/GenBank/DDBJ whole genome shotgun (WGS) entry which is preliminary data.</text>
</comment>
<dbReference type="GO" id="GO:0005886">
    <property type="term" value="C:plasma membrane"/>
    <property type="evidence" value="ECO:0007669"/>
    <property type="project" value="UniProtKB-SubCell"/>
</dbReference>
<feature type="domain" description="Alpha-carbonic anhydrase" evidence="26">
    <location>
        <begin position="36"/>
        <end position="300"/>
    </location>
</feature>
<dbReference type="Gene3D" id="3.10.200.10">
    <property type="entry name" value="Alpha carbonic anhydrase"/>
    <property type="match status" value="1"/>
</dbReference>
<proteinExistence type="inferred from homology"/>
<dbReference type="Pfam" id="PF00194">
    <property type="entry name" value="Carb_anhydrase"/>
    <property type="match status" value="1"/>
</dbReference>
<reference evidence="27 28" key="1">
    <citation type="journal article" date="2020" name="Nature">
        <title>Six reference-quality genomes reveal evolution of bat adaptations.</title>
        <authorList>
            <person name="Jebb D."/>
            <person name="Huang Z."/>
            <person name="Pippel M."/>
            <person name="Hughes G.M."/>
            <person name="Lavrichenko K."/>
            <person name="Devanna P."/>
            <person name="Winkler S."/>
            <person name="Jermiin L.S."/>
            <person name="Skirmuntt E.C."/>
            <person name="Katzourakis A."/>
            <person name="Burkitt-Gray L."/>
            <person name="Ray D.A."/>
            <person name="Sullivan K.A.M."/>
            <person name="Roscito J.G."/>
            <person name="Kirilenko B.M."/>
            <person name="Davalos L.M."/>
            <person name="Corthals A.P."/>
            <person name="Power M.L."/>
            <person name="Jones G."/>
            <person name="Ransome R.D."/>
            <person name="Dechmann D.K.N."/>
            <person name="Locatelli A.G."/>
            <person name="Puechmaille S.J."/>
            <person name="Fedrigo O."/>
            <person name="Jarvis E.D."/>
            <person name="Hiller M."/>
            <person name="Vernes S.C."/>
            <person name="Myers E.W."/>
            <person name="Teeling E.C."/>
        </authorList>
    </citation>
    <scope>NUCLEOTIDE SEQUENCE [LARGE SCALE GENOMIC DNA]</scope>
    <source>
        <strain evidence="27">MMolMol1</strain>
        <tissue evidence="27">Muscle</tissue>
    </source>
</reference>
<comment type="function">
    <text evidence="18">Protein tyrosine phosphatase that negatively regulates oligodendrocyte precursor proliferation in the embryonic spinal cord. Required for normal differentiation of the precursor cells into mature, fully myelinating oligodendrocytes. May play a role in protecting oligondendrocytes against apoptosis. May play a role in the establishment of contextual memory, probably via the dephosphorylation of proteins that are part of important signaling cascades.</text>
</comment>